<organism evidence="2 3">
    <name type="scientific">Sulfitobacter porphyrae</name>
    <dbReference type="NCBI Taxonomy" id="1246864"/>
    <lineage>
        <taxon>Bacteria</taxon>
        <taxon>Pseudomonadati</taxon>
        <taxon>Pseudomonadota</taxon>
        <taxon>Alphaproteobacteria</taxon>
        <taxon>Rhodobacterales</taxon>
        <taxon>Roseobacteraceae</taxon>
        <taxon>Sulfitobacter</taxon>
    </lineage>
</organism>
<dbReference type="EMBL" id="JBHSWG010000001">
    <property type="protein sequence ID" value="MFC6758440.1"/>
    <property type="molecule type" value="Genomic_DNA"/>
</dbReference>
<keyword evidence="1" id="KW-0472">Membrane</keyword>
<comment type="caution">
    <text evidence="2">The sequence shown here is derived from an EMBL/GenBank/DDBJ whole genome shotgun (WGS) entry which is preliminary data.</text>
</comment>
<accession>A0ABW2AYD1</accession>
<name>A0ABW2AYD1_9RHOB</name>
<protein>
    <submittedName>
        <fullName evidence="2">Uncharacterized protein</fullName>
    </submittedName>
</protein>
<keyword evidence="1" id="KW-1133">Transmembrane helix</keyword>
<gene>
    <name evidence="2" type="ORF">ACFQFQ_01275</name>
</gene>
<dbReference type="Proteomes" id="UP001596353">
    <property type="component" value="Unassembled WGS sequence"/>
</dbReference>
<evidence type="ECO:0000313" key="2">
    <source>
        <dbReference type="EMBL" id="MFC6758440.1"/>
    </source>
</evidence>
<evidence type="ECO:0000256" key="1">
    <source>
        <dbReference type="SAM" id="Phobius"/>
    </source>
</evidence>
<sequence length="45" mass="4569">MDADLFLGGLAVLTLAAIVIVAMTSGGSTIRSFGSKQDPDEKSQG</sequence>
<feature type="transmembrane region" description="Helical" evidence="1">
    <location>
        <begin position="6"/>
        <end position="26"/>
    </location>
</feature>
<keyword evidence="3" id="KW-1185">Reference proteome</keyword>
<proteinExistence type="predicted"/>
<keyword evidence="1" id="KW-0812">Transmembrane</keyword>
<reference evidence="3" key="1">
    <citation type="journal article" date="2019" name="Int. J. Syst. Evol. Microbiol.">
        <title>The Global Catalogue of Microorganisms (GCM) 10K type strain sequencing project: providing services to taxonomists for standard genome sequencing and annotation.</title>
        <authorList>
            <consortium name="The Broad Institute Genomics Platform"/>
            <consortium name="The Broad Institute Genome Sequencing Center for Infectious Disease"/>
            <person name="Wu L."/>
            <person name="Ma J."/>
        </authorList>
    </citation>
    <scope>NUCLEOTIDE SEQUENCE [LARGE SCALE GENOMIC DNA]</scope>
    <source>
        <strain evidence="3">CCUG 66188</strain>
    </source>
</reference>
<evidence type="ECO:0000313" key="3">
    <source>
        <dbReference type="Proteomes" id="UP001596353"/>
    </source>
</evidence>